<evidence type="ECO:0000256" key="1">
    <source>
        <dbReference type="SAM" id="MobiDB-lite"/>
    </source>
</evidence>
<dbReference type="AlphaFoldDB" id="A0A0V1H2P0"/>
<feature type="compositionally biased region" description="Polar residues" evidence="1">
    <location>
        <begin position="54"/>
        <end position="68"/>
    </location>
</feature>
<comment type="caution">
    <text evidence="2">The sequence shown here is derived from an EMBL/GenBank/DDBJ whole genome shotgun (WGS) entry which is preliminary data.</text>
</comment>
<dbReference type="Proteomes" id="UP000055024">
    <property type="component" value="Unassembled WGS sequence"/>
</dbReference>
<gene>
    <name evidence="2" type="ORF">T11_11664</name>
</gene>
<feature type="region of interest" description="Disordered" evidence="1">
    <location>
        <begin position="41"/>
        <end position="75"/>
    </location>
</feature>
<dbReference type="EMBL" id="JYDP01000162">
    <property type="protein sequence ID" value="KRZ04517.1"/>
    <property type="molecule type" value="Genomic_DNA"/>
</dbReference>
<organism evidence="2 3">
    <name type="scientific">Trichinella zimbabwensis</name>
    <dbReference type="NCBI Taxonomy" id="268475"/>
    <lineage>
        <taxon>Eukaryota</taxon>
        <taxon>Metazoa</taxon>
        <taxon>Ecdysozoa</taxon>
        <taxon>Nematoda</taxon>
        <taxon>Enoplea</taxon>
        <taxon>Dorylaimia</taxon>
        <taxon>Trichinellida</taxon>
        <taxon>Trichinellidae</taxon>
        <taxon>Trichinella</taxon>
    </lineage>
</organism>
<keyword evidence="3" id="KW-1185">Reference proteome</keyword>
<evidence type="ECO:0000313" key="2">
    <source>
        <dbReference type="EMBL" id="KRZ04517.1"/>
    </source>
</evidence>
<evidence type="ECO:0000313" key="3">
    <source>
        <dbReference type="Proteomes" id="UP000055024"/>
    </source>
</evidence>
<protein>
    <submittedName>
        <fullName evidence="2">Uncharacterized protein</fullName>
    </submittedName>
</protein>
<reference evidence="2 3" key="1">
    <citation type="submission" date="2015-01" db="EMBL/GenBank/DDBJ databases">
        <title>Evolution of Trichinella species and genotypes.</title>
        <authorList>
            <person name="Korhonen P.K."/>
            <person name="Edoardo P."/>
            <person name="Giuseppe L.R."/>
            <person name="Gasser R.B."/>
        </authorList>
    </citation>
    <scope>NUCLEOTIDE SEQUENCE [LARGE SCALE GENOMIC DNA]</scope>
    <source>
        <strain evidence="2">ISS1029</strain>
    </source>
</reference>
<dbReference type="OrthoDB" id="5916673at2759"/>
<proteinExistence type="predicted"/>
<accession>A0A0V1H2P0</accession>
<name>A0A0V1H2P0_9BILA</name>
<sequence length="75" mass="8196">MDKTFDPHSTTQSTSDETYSKLGSLCLQTVKKNAYLLSASTAESITSDEKSDNSMESSLRNSINSDANIPSRCKQ</sequence>